<comment type="caution">
    <text evidence="9">The sequence shown here is derived from an EMBL/GenBank/DDBJ whole genome shotgun (WGS) entry which is preliminary data.</text>
</comment>
<gene>
    <name evidence="9" type="ORF">K1Y79_01925</name>
</gene>
<dbReference type="InterPro" id="IPR011990">
    <property type="entry name" value="TPR-like_helical_dom_sf"/>
</dbReference>
<dbReference type="Pfam" id="PF14322">
    <property type="entry name" value="SusD-like_3"/>
    <property type="match status" value="1"/>
</dbReference>
<evidence type="ECO:0000256" key="5">
    <source>
        <dbReference type="ARBA" id="ARBA00023237"/>
    </source>
</evidence>
<dbReference type="PROSITE" id="PS51257">
    <property type="entry name" value="PROKAR_LIPOPROTEIN"/>
    <property type="match status" value="1"/>
</dbReference>
<keyword evidence="4" id="KW-0472">Membrane</keyword>
<reference evidence="9 10" key="1">
    <citation type="submission" date="2021-08" db="EMBL/GenBank/DDBJ databases">
        <title>The genome sequence of Chitinophaga sp. B61.</title>
        <authorList>
            <person name="Zhang X."/>
        </authorList>
    </citation>
    <scope>NUCLEOTIDE SEQUENCE [LARGE SCALE GENOMIC DNA]</scope>
    <source>
        <strain evidence="9 10">B61</strain>
    </source>
</reference>
<accession>A0ABS7G608</accession>
<comment type="subcellular location">
    <subcellularLocation>
        <location evidence="1">Cell outer membrane</location>
    </subcellularLocation>
</comment>
<sequence>MFTTKYFFTLLQLLLLCSCVKDAQELQQQGRIAYYQSDSSATRIVMGIYARMADGSASSYRTALLTGVSGDELTVFTKAELSDLYRNKMQPDNIYAYWYWKDAYACIYMANDVLDGCGQSSVLTPAVKSQLMGEAYFIRAYEYFYLVNLFGSVPVSTSIDVSENAKLRRERITAVYEQIVADLKKACDLLHDGYAASNSLPGSQERTRPNKATAAALLARVYLYSQKYPEAASLASSLIESKDRYELVSPEHVFLKNSREAIWQLMPSSPNYLNLNTHEGREFILIYPPRLTTQVALAADYVNSFDHQDIRKSLWIGRLNDSSVNPRVTYYYAYKYKVRSGTQLSEYTMIFRLAEQYLIRAEAMVYMGKVKEALADVDVLRRRAGLSPLAGIEPVISAEDALKVILKERQWELFTEGGHRWFDLRRTNNIDVIMPQACAAKETQWRTEKQLWPVPAEEIRRNANLTQNKGY</sequence>
<evidence type="ECO:0000256" key="6">
    <source>
        <dbReference type="SAM" id="SignalP"/>
    </source>
</evidence>
<dbReference type="InterPro" id="IPR012944">
    <property type="entry name" value="SusD_RagB_dom"/>
</dbReference>
<evidence type="ECO:0000256" key="3">
    <source>
        <dbReference type="ARBA" id="ARBA00022729"/>
    </source>
</evidence>
<name>A0ABS7G608_9BACT</name>
<dbReference type="RefSeq" id="WP_220248313.1">
    <property type="nucleotide sequence ID" value="NZ_JAICCF010000001.1"/>
</dbReference>
<dbReference type="Gene3D" id="1.25.40.390">
    <property type="match status" value="1"/>
</dbReference>
<evidence type="ECO:0000256" key="4">
    <source>
        <dbReference type="ARBA" id="ARBA00023136"/>
    </source>
</evidence>
<dbReference type="Pfam" id="PF07980">
    <property type="entry name" value="SusD_RagB"/>
    <property type="match status" value="1"/>
</dbReference>
<dbReference type="InterPro" id="IPR033985">
    <property type="entry name" value="SusD-like_N"/>
</dbReference>
<feature type="domain" description="SusD-like N-terminal" evidence="8">
    <location>
        <begin position="45"/>
        <end position="223"/>
    </location>
</feature>
<evidence type="ECO:0000313" key="10">
    <source>
        <dbReference type="Proteomes" id="UP000812961"/>
    </source>
</evidence>
<keyword evidence="5" id="KW-0998">Cell outer membrane</keyword>
<feature type="domain" description="RagB/SusD" evidence="7">
    <location>
        <begin position="320"/>
        <end position="471"/>
    </location>
</feature>
<dbReference type="SUPFAM" id="SSF48452">
    <property type="entry name" value="TPR-like"/>
    <property type="match status" value="1"/>
</dbReference>
<keyword evidence="10" id="KW-1185">Reference proteome</keyword>
<keyword evidence="3 6" id="KW-0732">Signal</keyword>
<comment type="similarity">
    <text evidence="2">Belongs to the SusD family.</text>
</comment>
<organism evidence="9 10">
    <name type="scientific">Chitinophaga rhizophila</name>
    <dbReference type="NCBI Taxonomy" id="2866212"/>
    <lineage>
        <taxon>Bacteria</taxon>
        <taxon>Pseudomonadati</taxon>
        <taxon>Bacteroidota</taxon>
        <taxon>Chitinophagia</taxon>
        <taxon>Chitinophagales</taxon>
        <taxon>Chitinophagaceae</taxon>
        <taxon>Chitinophaga</taxon>
    </lineage>
</organism>
<feature type="chain" id="PRO_5045246848" evidence="6">
    <location>
        <begin position="24"/>
        <end position="471"/>
    </location>
</feature>
<feature type="signal peptide" evidence="6">
    <location>
        <begin position="1"/>
        <end position="23"/>
    </location>
</feature>
<dbReference type="Proteomes" id="UP000812961">
    <property type="component" value="Unassembled WGS sequence"/>
</dbReference>
<evidence type="ECO:0000256" key="2">
    <source>
        <dbReference type="ARBA" id="ARBA00006275"/>
    </source>
</evidence>
<protein>
    <submittedName>
        <fullName evidence="9">RagB/SusD family nutrient uptake outer membrane protein</fullName>
    </submittedName>
</protein>
<evidence type="ECO:0000259" key="8">
    <source>
        <dbReference type="Pfam" id="PF14322"/>
    </source>
</evidence>
<proteinExistence type="inferred from homology"/>
<evidence type="ECO:0000259" key="7">
    <source>
        <dbReference type="Pfam" id="PF07980"/>
    </source>
</evidence>
<evidence type="ECO:0000256" key="1">
    <source>
        <dbReference type="ARBA" id="ARBA00004442"/>
    </source>
</evidence>
<dbReference type="EMBL" id="JAICCF010000001">
    <property type="protein sequence ID" value="MBW8683080.1"/>
    <property type="molecule type" value="Genomic_DNA"/>
</dbReference>
<evidence type="ECO:0000313" key="9">
    <source>
        <dbReference type="EMBL" id="MBW8683080.1"/>
    </source>
</evidence>
<dbReference type="CDD" id="cd08977">
    <property type="entry name" value="SusD"/>
    <property type="match status" value="1"/>
</dbReference>